<dbReference type="KEGG" id="amaq:GO499_11205"/>
<evidence type="ECO:0000313" key="2">
    <source>
        <dbReference type="EMBL" id="QHQ35703.1"/>
    </source>
</evidence>
<evidence type="ECO:0000256" key="1">
    <source>
        <dbReference type="SAM" id="SignalP"/>
    </source>
</evidence>
<keyword evidence="3" id="KW-1185">Reference proteome</keyword>
<reference evidence="2 3" key="1">
    <citation type="submission" date="2019-12" db="EMBL/GenBank/DDBJ databases">
        <title>Complete genome sequence of Algicella marina strain 9Alg 56(T) isolated from the red alga Tichocarpus crinitus.</title>
        <authorList>
            <person name="Kim S.-G."/>
            <person name="Nedashkovskaya O.I."/>
        </authorList>
    </citation>
    <scope>NUCLEOTIDE SEQUENCE [LARGE SCALE GENOMIC DNA]</scope>
    <source>
        <strain evidence="2 3">9Alg 56</strain>
    </source>
</reference>
<feature type="chain" id="PRO_5026792291" evidence="1">
    <location>
        <begin position="20"/>
        <end position="128"/>
    </location>
</feature>
<dbReference type="Proteomes" id="UP000464495">
    <property type="component" value="Chromosome"/>
</dbReference>
<feature type="signal peptide" evidence="1">
    <location>
        <begin position="1"/>
        <end position="19"/>
    </location>
</feature>
<proteinExistence type="predicted"/>
<keyword evidence="1" id="KW-0732">Signal</keyword>
<gene>
    <name evidence="2" type="ORF">GO499_11205</name>
</gene>
<evidence type="ECO:0000313" key="3">
    <source>
        <dbReference type="Proteomes" id="UP000464495"/>
    </source>
</evidence>
<accession>A0A6P1T218</accession>
<dbReference type="EMBL" id="CP046620">
    <property type="protein sequence ID" value="QHQ35703.1"/>
    <property type="molecule type" value="Genomic_DNA"/>
</dbReference>
<organism evidence="2 3">
    <name type="scientific">Algicella marina</name>
    <dbReference type="NCBI Taxonomy" id="2683284"/>
    <lineage>
        <taxon>Bacteria</taxon>
        <taxon>Pseudomonadati</taxon>
        <taxon>Pseudomonadota</taxon>
        <taxon>Alphaproteobacteria</taxon>
        <taxon>Rhodobacterales</taxon>
        <taxon>Paracoccaceae</taxon>
        <taxon>Algicella</taxon>
    </lineage>
</organism>
<dbReference type="AlphaFoldDB" id="A0A6P1T218"/>
<dbReference type="RefSeq" id="WP_161862263.1">
    <property type="nucleotide sequence ID" value="NZ_CP046620.1"/>
</dbReference>
<protein>
    <submittedName>
        <fullName evidence="2">Uncharacterized protein</fullName>
    </submittedName>
</protein>
<sequence>MKRLAIAFCLSALASIATAQEARVGSYNAFIGTQDLVNSSGIRLENAAQVLRQDRANVHRFNILQAGDTKDFWFFAPDSRAAMESLFAARGGIPATTAQAILRGNVPVVVYIYARDGNFTGLEVVIPG</sequence>
<name>A0A6P1T218_9RHOB</name>